<dbReference type="STRING" id="5786.F0ZCV7"/>
<dbReference type="GO" id="GO:0061630">
    <property type="term" value="F:ubiquitin protein ligase activity"/>
    <property type="evidence" value="ECO:0000318"/>
    <property type="project" value="GO_Central"/>
</dbReference>
<dbReference type="PROSITE" id="PS50089">
    <property type="entry name" value="ZF_RING_2"/>
    <property type="match status" value="1"/>
</dbReference>
<evidence type="ECO:0000256" key="5">
    <source>
        <dbReference type="SAM" id="MobiDB-lite"/>
    </source>
</evidence>
<dbReference type="Pfam" id="PF05495">
    <property type="entry name" value="zf-CHY"/>
    <property type="match status" value="1"/>
</dbReference>
<dbReference type="InterPro" id="IPR013083">
    <property type="entry name" value="Znf_RING/FYVE/PHD"/>
</dbReference>
<dbReference type="InterPro" id="IPR039512">
    <property type="entry name" value="RCHY1_zinc-ribbon"/>
</dbReference>
<dbReference type="GO" id="GO:0016567">
    <property type="term" value="P:protein ubiquitination"/>
    <property type="evidence" value="ECO:0000318"/>
    <property type="project" value="GO_Central"/>
</dbReference>
<dbReference type="InParanoid" id="F0ZCV7"/>
<dbReference type="VEuPathDB" id="AmoebaDB:DICPUDRAFT_29076"/>
<dbReference type="KEGG" id="dpp:DICPUDRAFT_29076"/>
<feature type="domain" description="RING-type" evidence="6">
    <location>
        <begin position="168"/>
        <end position="211"/>
    </location>
</feature>
<dbReference type="GO" id="GO:0005634">
    <property type="term" value="C:nucleus"/>
    <property type="evidence" value="ECO:0000318"/>
    <property type="project" value="GO_Central"/>
</dbReference>
<evidence type="ECO:0000256" key="2">
    <source>
        <dbReference type="ARBA" id="ARBA00022771"/>
    </source>
</evidence>
<keyword evidence="3" id="KW-0862">Zinc</keyword>
<dbReference type="GeneID" id="10502559"/>
<dbReference type="Proteomes" id="UP000001064">
    <property type="component" value="Unassembled WGS sequence"/>
</dbReference>
<keyword evidence="1" id="KW-0479">Metal-binding</keyword>
<feature type="domain" description="CTCHY-type" evidence="8">
    <location>
        <begin position="103"/>
        <end position="167"/>
    </location>
</feature>
<name>F0ZCV7_DICPU</name>
<proteinExistence type="predicted"/>
<dbReference type="eggNOG" id="KOG1940">
    <property type="taxonomic scope" value="Eukaryota"/>
</dbReference>
<feature type="compositionally biased region" description="Acidic residues" evidence="5">
    <location>
        <begin position="292"/>
        <end position="334"/>
    </location>
</feature>
<feature type="domain" description="CHY-type" evidence="7">
    <location>
        <begin position="32"/>
        <end position="101"/>
    </location>
</feature>
<feature type="region of interest" description="Disordered" evidence="5">
    <location>
        <begin position="287"/>
        <end position="334"/>
    </location>
</feature>
<dbReference type="OrthoDB" id="411372at2759"/>
<dbReference type="AlphaFoldDB" id="F0ZCV7"/>
<dbReference type="InterPro" id="IPR037274">
    <property type="entry name" value="Znf_CHY_sf"/>
</dbReference>
<keyword evidence="2 4" id="KW-0863">Zinc-finger</keyword>
<dbReference type="PANTHER" id="PTHR21319:SF0">
    <property type="entry name" value="AND RING FINGER DOMAIN PROTEIN, PUTATIVE (AFU_ORTHOLOGUE AFUA_1G08900)-RELATED"/>
    <property type="match status" value="1"/>
</dbReference>
<dbReference type="PANTHER" id="PTHR21319">
    <property type="entry name" value="RING FINGER AND CHY ZINC FINGER DOMAIN-CONTAINING PROTEIN 1"/>
    <property type="match status" value="1"/>
</dbReference>
<dbReference type="Gene3D" id="3.30.40.10">
    <property type="entry name" value="Zinc/RING finger domain, C3HC4 (zinc finger)"/>
    <property type="match status" value="1"/>
</dbReference>
<evidence type="ECO:0000256" key="3">
    <source>
        <dbReference type="ARBA" id="ARBA00022833"/>
    </source>
</evidence>
<evidence type="ECO:0000259" key="8">
    <source>
        <dbReference type="PROSITE" id="PS51270"/>
    </source>
</evidence>
<evidence type="ECO:0000256" key="4">
    <source>
        <dbReference type="PROSITE-ProRule" id="PRU00601"/>
    </source>
</evidence>
<dbReference type="GO" id="GO:0006511">
    <property type="term" value="P:ubiquitin-dependent protein catabolic process"/>
    <property type="evidence" value="ECO:0000318"/>
    <property type="project" value="GO_Central"/>
</dbReference>
<dbReference type="Pfam" id="PF14599">
    <property type="entry name" value="zinc_ribbon_6"/>
    <property type="match status" value="1"/>
</dbReference>
<dbReference type="SUPFAM" id="SSF161219">
    <property type="entry name" value="CHY zinc finger-like"/>
    <property type="match status" value="1"/>
</dbReference>
<dbReference type="InterPro" id="IPR008913">
    <property type="entry name" value="Znf_CHY"/>
</dbReference>
<dbReference type="CDD" id="cd16464">
    <property type="entry name" value="RING-H2_Pirh2-like"/>
    <property type="match status" value="1"/>
</dbReference>
<dbReference type="SUPFAM" id="SSF57850">
    <property type="entry name" value="RING/U-box"/>
    <property type="match status" value="1"/>
</dbReference>
<dbReference type="SUPFAM" id="SSF161245">
    <property type="entry name" value="Zinc hairpin stack"/>
    <property type="match status" value="1"/>
</dbReference>
<dbReference type="GO" id="GO:0008270">
    <property type="term" value="F:zinc ion binding"/>
    <property type="evidence" value="ECO:0007669"/>
    <property type="project" value="UniProtKB-KW"/>
</dbReference>
<dbReference type="InterPro" id="IPR037275">
    <property type="entry name" value="Znf_CTCHY_sf"/>
</dbReference>
<dbReference type="EMBL" id="GL870981">
    <property type="protein sequence ID" value="EGC38203.1"/>
    <property type="molecule type" value="Genomic_DNA"/>
</dbReference>
<evidence type="ECO:0000313" key="9">
    <source>
        <dbReference type="EMBL" id="EGC38203.1"/>
    </source>
</evidence>
<evidence type="ECO:0000259" key="6">
    <source>
        <dbReference type="PROSITE" id="PS50089"/>
    </source>
</evidence>
<organism evidence="9 10">
    <name type="scientific">Dictyostelium purpureum</name>
    <name type="common">Slime mold</name>
    <dbReference type="NCBI Taxonomy" id="5786"/>
    <lineage>
        <taxon>Eukaryota</taxon>
        <taxon>Amoebozoa</taxon>
        <taxon>Evosea</taxon>
        <taxon>Eumycetozoa</taxon>
        <taxon>Dictyostelia</taxon>
        <taxon>Dictyosteliales</taxon>
        <taxon>Dictyosteliaceae</taxon>
        <taxon>Dictyostelium</taxon>
    </lineage>
</organism>
<dbReference type="RefSeq" id="XP_003285241.1">
    <property type="nucleotide sequence ID" value="XM_003285193.1"/>
</dbReference>
<dbReference type="Pfam" id="PF13639">
    <property type="entry name" value="zf-RING_2"/>
    <property type="match status" value="1"/>
</dbReference>
<evidence type="ECO:0000259" key="7">
    <source>
        <dbReference type="PROSITE" id="PS51266"/>
    </source>
</evidence>
<dbReference type="PROSITE" id="PS51270">
    <property type="entry name" value="ZF_CTCHY"/>
    <property type="match status" value="1"/>
</dbReference>
<evidence type="ECO:0000256" key="1">
    <source>
        <dbReference type="ARBA" id="ARBA00022723"/>
    </source>
</evidence>
<evidence type="ECO:0000313" key="10">
    <source>
        <dbReference type="Proteomes" id="UP000001064"/>
    </source>
</evidence>
<gene>
    <name evidence="9" type="ORF">DICPUDRAFT_29076</name>
</gene>
<dbReference type="InterPro" id="IPR001841">
    <property type="entry name" value="Znf_RING"/>
</dbReference>
<dbReference type="FunCoup" id="F0ZCV7">
    <property type="interactions" value="453"/>
</dbReference>
<sequence length="334" mass="38503">MQNKPTFIIPQNLLPKQIKPQTDEEIYAKSYNKEDILGCKHYSRNCKIKAFCCQRFYVCRLCHNENLDHEINRHATKEILCMFCDTIQPVSNQCANKECKKQFGHYFCDICVFFDNDQSKSLFHCDGCGICRVGKRENYIHCDKCKLCLAPQIFKSHNCIQDIGMSNCPICMDDIFSSREESMTLDCGHRLHYPCYKDLIASKSYKCPICKKSLGKLDWSRHDRLVQRSRMPEMYAGSTVSILCNDCNVKSSDLPLHFLGQKCPKCESFNTTETSRNLTIDKTKSSDFVVVQDDESNTEDDEGDDTSVSFEEGDEEDEQDEDDEQGDQTDENNN</sequence>
<dbReference type="Gene3D" id="2.20.28.10">
    <property type="match status" value="1"/>
</dbReference>
<accession>F0ZCV7</accession>
<dbReference type="SMART" id="SM00184">
    <property type="entry name" value="RING"/>
    <property type="match status" value="1"/>
</dbReference>
<dbReference type="PROSITE" id="PS51266">
    <property type="entry name" value="ZF_CHY"/>
    <property type="match status" value="1"/>
</dbReference>
<dbReference type="OMA" id="KLYPCRL"/>
<dbReference type="InterPro" id="IPR017921">
    <property type="entry name" value="Znf_CTCHY"/>
</dbReference>
<protein>
    <submittedName>
        <fullName evidence="9">Uncharacterized protein</fullName>
    </submittedName>
</protein>
<keyword evidence="10" id="KW-1185">Reference proteome</keyword>
<reference evidence="10" key="1">
    <citation type="journal article" date="2011" name="Genome Biol.">
        <title>Comparative genomics of the social amoebae Dictyostelium discoideum and Dictyostelium purpureum.</title>
        <authorList>
            <consortium name="US DOE Joint Genome Institute (JGI-PGF)"/>
            <person name="Sucgang R."/>
            <person name="Kuo A."/>
            <person name="Tian X."/>
            <person name="Salerno W."/>
            <person name="Parikh A."/>
            <person name="Feasley C.L."/>
            <person name="Dalin E."/>
            <person name="Tu H."/>
            <person name="Huang E."/>
            <person name="Barry K."/>
            <person name="Lindquist E."/>
            <person name="Shapiro H."/>
            <person name="Bruce D."/>
            <person name="Schmutz J."/>
            <person name="Salamov A."/>
            <person name="Fey P."/>
            <person name="Gaudet P."/>
            <person name="Anjard C."/>
            <person name="Babu M.M."/>
            <person name="Basu S."/>
            <person name="Bushmanova Y."/>
            <person name="van der Wel H."/>
            <person name="Katoh-Kurasawa M."/>
            <person name="Dinh C."/>
            <person name="Coutinho P.M."/>
            <person name="Saito T."/>
            <person name="Elias M."/>
            <person name="Schaap P."/>
            <person name="Kay R.R."/>
            <person name="Henrissat B."/>
            <person name="Eichinger L."/>
            <person name="Rivero F."/>
            <person name="Putnam N.H."/>
            <person name="West C.M."/>
            <person name="Loomis W.F."/>
            <person name="Chisholm R.L."/>
            <person name="Shaulsky G."/>
            <person name="Strassmann J.E."/>
            <person name="Queller D.C."/>
            <person name="Kuspa A."/>
            <person name="Grigoriev I.V."/>
        </authorList>
    </citation>
    <scope>NUCLEOTIDE SEQUENCE [LARGE SCALE GENOMIC DNA]</scope>
    <source>
        <strain evidence="10">QSDP1</strain>
    </source>
</reference>